<dbReference type="AlphaFoldDB" id="A0AAV7LX64"/>
<keyword evidence="2" id="KW-1185">Reference proteome</keyword>
<organism evidence="1 2">
    <name type="scientific">Pleurodeles waltl</name>
    <name type="common">Iberian ribbed newt</name>
    <dbReference type="NCBI Taxonomy" id="8319"/>
    <lineage>
        <taxon>Eukaryota</taxon>
        <taxon>Metazoa</taxon>
        <taxon>Chordata</taxon>
        <taxon>Craniata</taxon>
        <taxon>Vertebrata</taxon>
        <taxon>Euteleostomi</taxon>
        <taxon>Amphibia</taxon>
        <taxon>Batrachia</taxon>
        <taxon>Caudata</taxon>
        <taxon>Salamandroidea</taxon>
        <taxon>Salamandridae</taxon>
        <taxon>Pleurodelinae</taxon>
        <taxon>Pleurodeles</taxon>
    </lineage>
</organism>
<protein>
    <submittedName>
        <fullName evidence="1">Uncharacterized protein</fullName>
    </submittedName>
</protein>
<accession>A0AAV7LX64</accession>
<sequence length="93" mass="9883">MPGTRPHPSGPKMCPCPGTPCSCARLAQPCPGARLTAARLREIGDELQRAALGRAPPEPTAAWKHLSAACRCLLWAVTPAAALAVLVRKRRHL</sequence>
<proteinExistence type="predicted"/>
<name>A0AAV7LX64_PLEWA</name>
<evidence type="ECO:0000313" key="2">
    <source>
        <dbReference type="Proteomes" id="UP001066276"/>
    </source>
</evidence>
<comment type="caution">
    <text evidence="1">The sequence shown here is derived from an EMBL/GenBank/DDBJ whole genome shotgun (WGS) entry which is preliminary data.</text>
</comment>
<dbReference type="EMBL" id="JANPWB010000015">
    <property type="protein sequence ID" value="KAJ1092270.1"/>
    <property type="molecule type" value="Genomic_DNA"/>
</dbReference>
<gene>
    <name evidence="1" type="ORF">NDU88_005381</name>
</gene>
<evidence type="ECO:0000313" key="1">
    <source>
        <dbReference type="EMBL" id="KAJ1092270.1"/>
    </source>
</evidence>
<reference evidence="1" key="1">
    <citation type="journal article" date="2022" name="bioRxiv">
        <title>Sequencing and chromosome-scale assembly of the giantPleurodeles waltlgenome.</title>
        <authorList>
            <person name="Brown T."/>
            <person name="Elewa A."/>
            <person name="Iarovenko S."/>
            <person name="Subramanian E."/>
            <person name="Araus A.J."/>
            <person name="Petzold A."/>
            <person name="Susuki M."/>
            <person name="Suzuki K.-i.T."/>
            <person name="Hayashi T."/>
            <person name="Toyoda A."/>
            <person name="Oliveira C."/>
            <person name="Osipova E."/>
            <person name="Leigh N.D."/>
            <person name="Simon A."/>
            <person name="Yun M.H."/>
        </authorList>
    </citation>
    <scope>NUCLEOTIDE SEQUENCE</scope>
    <source>
        <strain evidence="1">20211129_DDA</strain>
        <tissue evidence="1">Liver</tissue>
    </source>
</reference>
<dbReference type="Proteomes" id="UP001066276">
    <property type="component" value="Chromosome 11"/>
</dbReference>